<accession>A0A164W3Z0</accession>
<dbReference type="GO" id="GO:0006281">
    <property type="term" value="P:DNA repair"/>
    <property type="evidence" value="ECO:0007669"/>
    <property type="project" value="TreeGrafter"/>
</dbReference>
<feature type="region of interest" description="Disordered" evidence="6">
    <location>
        <begin position="19"/>
        <end position="52"/>
    </location>
</feature>
<dbReference type="InterPro" id="IPR001650">
    <property type="entry name" value="Helicase_C-like"/>
</dbReference>
<keyword evidence="1" id="KW-0489">Methyltransferase</keyword>
<dbReference type="PANTHER" id="PTHR45626:SF26">
    <property type="entry name" value="FAMILY HELICASE, PUTATIVE (AFU_ORTHOLOGUE AFUA_2G09120)-RELATED"/>
    <property type="match status" value="1"/>
</dbReference>
<dbReference type="OrthoDB" id="423221at2759"/>
<dbReference type="Gene3D" id="3.40.50.10810">
    <property type="entry name" value="Tandem AAA-ATPase domain"/>
    <property type="match status" value="1"/>
</dbReference>
<evidence type="ECO:0000313" key="9">
    <source>
        <dbReference type="Proteomes" id="UP000076722"/>
    </source>
</evidence>
<evidence type="ECO:0000256" key="2">
    <source>
        <dbReference type="ARBA" id="ARBA00022679"/>
    </source>
</evidence>
<dbReference type="GO" id="GO:0008168">
    <property type="term" value="F:methyltransferase activity"/>
    <property type="evidence" value="ECO:0007669"/>
    <property type="project" value="UniProtKB-KW"/>
</dbReference>
<dbReference type="InterPro" id="IPR001525">
    <property type="entry name" value="C5_MeTfrase"/>
</dbReference>
<keyword evidence="2" id="KW-0808">Transferase</keyword>
<evidence type="ECO:0000256" key="6">
    <source>
        <dbReference type="SAM" id="MobiDB-lite"/>
    </source>
</evidence>
<dbReference type="Proteomes" id="UP000076722">
    <property type="component" value="Unassembled WGS sequence"/>
</dbReference>
<feature type="compositionally biased region" description="Basic residues" evidence="6">
    <location>
        <begin position="1478"/>
        <end position="1490"/>
    </location>
</feature>
<dbReference type="InterPro" id="IPR038718">
    <property type="entry name" value="SNF2-like_sf"/>
</dbReference>
<organism evidence="8 9">
    <name type="scientific">Sistotremastrum niveocremeum HHB9708</name>
    <dbReference type="NCBI Taxonomy" id="1314777"/>
    <lineage>
        <taxon>Eukaryota</taxon>
        <taxon>Fungi</taxon>
        <taxon>Dikarya</taxon>
        <taxon>Basidiomycota</taxon>
        <taxon>Agaricomycotina</taxon>
        <taxon>Agaricomycetes</taxon>
        <taxon>Sistotremastrales</taxon>
        <taxon>Sistotremastraceae</taxon>
        <taxon>Sertulicium</taxon>
        <taxon>Sertulicium niveocremeum</taxon>
    </lineage>
</organism>
<proteinExistence type="predicted"/>
<protein>
    <recommendedName>
        <fullName evidence="7">Helicase C-terminal domain-containing protein</fullName>
    </recommendedName>
</protein>
<dbReference type="STRING" id="1314777.A0A164W3Z0"/>
<dbReference type="Pfam" id="PF00176">
    <property type="entry name" value="SNF2-rel_dom"/>
    <property type="match status" value="1"/>
</dbReference>
<feature type="compositionally biased region" description="Acidic residues" evidence="6">
    <location>
        <begin position="1529"/>
        <end position="1542"/>
    </location>
</feature>
<dbReference type="InterPro" id="IPR050628">
    <property type="entry name" value="SNF2_RAD54_helicase_TF"/>
</dbReference>
<dbReference type="EMBL" id="KV419403">
    <property type="protein sequence ID" value="KZS94718.1"/>
    <property type="molecule type" value="Genomic_DNA"/>
</dbReference>
<keyword evidence="3" id="KW-0547">Nucleotide-binding</keyword>
<dbReference type="Gene3D" id="3.40.50.150">
    <property type="entry name" value="Vaccinia Virus protein VP39"/>
    <property type="match status" value="1"/>
</dbReference>
<evidence type="ECO:0000259" key="7">
    <source>
        <dbReference type="PROSITE" id="PS51194"/>
    </source>
</evidence>
<dbReference type="Pfam" id="PF00271">
    <property type="entry name" value="Helicase_C"/>
    <property type="match status" value="1"/>
</dbReference>
<evidence type="ECO:0000256" key="5">
    <source>
        <dbReference type="ARBA" id="ARBA00022840"/>
    </source>
</evidence>
<dbReference type="GO" id="GO:0008094">
    <property type="term" value="F:ATP-dependent activity, acting on DNA"/>
    <property type="evidence" value="ECO:0007669"/>
    <property type="project" value="TreeGrafter"/>
</dbReference>
<dbReference type="GO" id="GO:0005634">
    <property type="term" value="C:nucleus"/>
    <property type="evidence" value="ECO:0007669"/>
    <property type="project" value="TreeGrafter"/>
</dbReference>
<keyword evidence="4" id="KW-0378">Hydrolase</keyword>
<feature type="compositionally biased region" description="Basic and acidic residues" evidence="6">
    <location>
        <begin position="1551"/>
        <end position="1565"/>
    </location>
</feature>
<dbReference type="Pfam" id="PF00145">
    <property type="entry name" value="DNA_methylase"/>
    <property type="match status" value="1"/>
</dbReference>
<reference evidence="8 9" key="1">
    <citation type="journal article" date="2016" name="Mol. Biol. Evol.">
        <title>Comparative Genomics of Early-Diverging Mushroom-Forming Fungi Provides Insights into the Origins of Lignocellulose Decay Capabilities.</title>
        <authorList>
            <person name="Nagy L.G."/>
            <person name="Riley R."/>
            <person name="Tritt A."/>
            <person name="Adam C."/>
            <person name="Daum C."/>
            <person name="Floudas D."/>
            <person name="Sun H."/>
            <person name="Yadav J.S."/>
            <person name="Pangilinan J."/>
            <person name="Larsson K.H."/>
            <person name="Matsuura K."/>
            <person name="Barry K."/>
            <person name="Labutti K."/>
            <person name="Kuo R."/>
            <person name="Ohm R.A."/>
            <person name="Bhattacharya S.S."/>
            <person name="Shirouzu T."/>
            <person name="Yoshinaga Y."/>
            <person name="Martin F.M."/>
            <person name="Grigoriev I.V."/>
            <person name="Hibbett D.S."/>
        </authorList>
    </citation>
    <scope>NUCLEOTIDE SEQUENCE [LARGE SCALE GENOMIC DNA]</scope>
    <source>
        <strain evidence="8 9">HHB9708</strain>
    </source>
</reference>
<evidence type="ECO:0000256" key="3">
    <source>
        <dbReference type="ARBA" id="ARBA00022741"/>
    </source>
</evidence>
<dbReference type="GO" id="GO:0005524">
    <property type="term" value="F:ATP binding"/>
    <property type="evidence" value="ECO:0007669"/>
    <property type="project" value="UniProtKB-KW"/>
</dbReference>
<feature type="compositionally biased region" description="Acidic residues" evidence="6">
    <location>
        <begin position="1452"/>
        <end position="1473"/>
    </location>
</feature>
<keyword evidence="5" id="KW-0067">ATP-binding</keyword>
<dbReference type="InterPro" id="IPR014001">
    <property type="entry name" value="Helicase_ATP-bd"/>
</dbReference>
<feature type="domain" description="Helicase C-terminal" evidence="7">
    <location>
        <begin position="2028"/>
        <end position="2187"/>
    </location>
</feature>
<sequence length="2187" mass="243343">MVASATKKLGKTQSRLTGFVTGAKSKPKEEVDSDEDNVDFNAKLKGSPEESSLPPINDLQAIFFDLISRLPKIKAVADHVKGRKLRVATMCSGTESPLLALGLSCRAIKEQYGIDLEIEHVFSCEIEPFKQAYIERNFRPPILFRDVCELGQGQATTAYGALVDVPGDVDILIAGTSCVDYSNLNNEKQTIEANGESGRTFRGMMSWVENHRPPIVILENVCSAPWNNIAGYFKDKDYSADHMRVDTKNYYIPHTRTRGYLIAVDKKNSSIPQKWKTMLKELERGASSTLDAFLLPSDDPRIHEAREKLVQETRNAGDRRAGRYDWTRCENRHQRARLEEQLGNKRPLTAWEDGGTCHMLDFTWADWGTMQVERVWDLMDITTLRFAVQGVDPAYKTHVWNLSQNVDRTTGSSRVGICPCLTPSMIPYVTNRGGPMVGVEALGMQGLPVEELLLTRETEDQLADLAGNAMSTTVVGTGILAALIVAMELLSPGPGDGASKDASGDITMADGDEDAAGSNKTPSDIPVEERVSGDELLTSKPLDLTTVSTAESFDDLRLAAARSIRLCDCEGRTQMTTRPIKQCKECGHTACKKCGGRPEHDAVELVFNEDNARITPATFAKRVKAALPMIVSLTDISEEHLESLRPSEYDGKNNTRWRLWKEAVVRASREELRFRELKRQEIWVATYSSSAALLELSLWPSPGVPEWRLFAKPLDSEPANSDVRKLLAHPVARLKCEHGDFLSGTWSLAMPFTDSAVVSIEGIMPMVPSFEMRMGLQAPELKDRQVFSQIQVRLENQDDLKKLDADISGTYQLLEKCGTAMGALHKRKSDTSGLPMFFFLDPTRTGKPEDDPFVFSKDKRRLEFGETRDVVAKLDAQWRQSSPVAAVEDPSQLSVSIHTTCVWVPDSGIHLSSAPCEVPFFATPSGRLQARTAVNACQSANAMLVCNVQLQGPVGPEWPHDKWVEIDKIHQRSVFKSLTWLTERIRTMDDLVDQWTDCELPGDFSNCERCAPASPAVLWVRSGKSMKGLEDPQEASRYEHALKHRPSPFVTLLNYDSSNNLGMVRIGVNITSLVHRAVSRLPATNSKEDISVSWKLSTDFTPQVFIDLPKYELKSNRPDPLHAQPPHFKKKMGLRPEQLRSLHWMIHQESLDAPPFVEEEISEAILDILGWRAQGRAQRPIRVRGGVLADQVGYGKTAITLGLIDCNEDTTKSKKKAFPGFIPVKATLVVVPSHLSGQWANEIKKFTGDHFNVVVIHTATQINQVTIEKIQDADIVIVASSLFRSDVYLSNLQDFAGSESLPNAEGRFFTAKLEEAHKSLRTQVELLYSEGATAVSTAIKTASKENAEAAHKAFVQTKRLKGKAYRELADALPKVSKASTAKPKPQKSSMIMEVVIEGPESRANATTSDKRAAQGVQPKGRPARTATYSKKRKSIVISDSDETEHSDFSAFEADDASDSPDGEVSDASASEDEPTVKSKGKTKGALKKPKASSDKSAQSTDVDEMSVDEAPTKSKNSLKRRQSEMSTSDVDEDEDEEDEDEDQPRKKKAKTEKVTKPKIRRADSDPWKLGSKAVRDDITQMHAPPLEMFHFHRLVIDEYTYMEGKILSVVNHLAASCRWILSGTPPTHDFAAVKTIAAFLGIHLGVDDDGEVQAAQLKKRRRDQTAAEKFHSFREVRSLEWHAHRHTVGQAFLDQFVRQNIAEIEEIPFVEKLKDIVLPAAERAIYLELEHHLRALDMTIKRTKKSESDREKRLNDSLGDSNSAEEALLKRCSHFDLQTTKENAMKACDAIVAERGRQLELCKEDLVAKLKKSVKDEDQIKRAAHGAPLETSLFKEFVNVNVHESPDDADATSIIKKLFEEADVKIPAVPLKNSNVTNRATSDVKKSAKGKGKADDGLSTKVKDMIWDHREQTHELRKLVKELVARVRSLRYFTLVRDLQKQADIPINIDCPACGKKGLPITDISLLSTCGHAGCSKCVKDFASEDVCVYAPSGQCKALGRTSSIIPGSSLGVDDEERDGRGRHFGLKLERIMDLIKNKIPSDERVLVFIQFDDLAKKVAEAFEVNKIKFLRIKGTASQKSKTLEQFQNDSPERVLLLRVTDESAAGANLTGANHAIFISPLLTTTQEIYDACETQAIGRLRRYGQLKEVKIYRFLSLDTIDVEIYEKRAGKKVIDEKVIDKKVPAS</sequence>
<gene>
    <name evidence="8" type="ORF">SISNIDRAFT_484255</name>
</gene>
<dbReference type="CDD" id="cd18793">
    <property type="entry name" value="SF2_C_SNF"/>
    <property type="match status" value="1"/>
</dbReference>
<dbReference type="InterPro" id="IPR027417">
    <property type="entry name" value="P-loop_NTPase"/>
</dbReference>
<dbReference type="PROSITE" id="PS51194">
    <property type="entry name" value="HELICASE_CTER"/>
    <property type="match status" value="1"/>
</dbReference>
<evidence type="ECO:0000256" key="1">
    <source>
        <dbReference type="ARBA" id="ARBA00022603"/>
    </source>
</evidence>
<dbReference type="InterPro" id="IPR000330">
    <property type="entry name" value="SNF2_N"/>
</dbReference>
<name>A0A164W3Z0_9AGAM</name>
<dbReference type="SUPFAM" id="SSF52540">
    <property type="entry name" value="P-loop containing nucleoside triphosphate hydrolases"/>
    <property type="match status" value="2"/>
</dbReference>
<dbReference type="PANTHER" id="PTHR45626">
    <property type="entry name" value="TRANSCRIPTION TERMINATION FACTOR 2-RELATED"/>
    <property type="match status" value="1"/>
</dbReference>
<dbReference type="GO" id="GO:0016787">
    <property type="term" value="F:hydrolase activity"/>
    <property type="evidence" value="ECO:0007669"/>
    <property type="project" value="UniProtKB-KW"/>
</dbReference>
<feature type="region of interest" description="Disordered" evidence="6">
    <location>
        <begin position="494"/>
        <end position="533"/>
    </location>
</feature>
<dbReference type="SMART" id="SM00487">
    <property type="entry name" value="DEXDc"/>
    <property type="match status" value="1"/>
</dbReference>
<dbReference type="SUPFAM" id="SSF53335">
    <property type="entry name" value="S-adenosyl-L-methionine-dependent methyltransferases"/>
    <property type="match status" value="1"/>
</dbReference>
<dbReference type="InterPro" id="IPR049730">
    <property type="entry name" value="SNF2/RAD54-like_C"/>
</dbReference>
<evidence type="ECO:0000313" key="8">
    <source>
        <dbReference type="EMBL" id="KZS94718.1"/>
    </source>
</evidence>
<feature type="region of interest" description="Disordered" evidence="6">
    <location>
        <begin position="1401"/>
        <end position="1565"/>
    </location>
</feature>
<dbReference type="Gene3D" id="3.40.50.300">
    <property type="entry name" value="P-loop containing nucleotide triphosphate hydrolases"/>
    <property type="match status" value="1"/>
</dbReference>
<dbReference type="InterPro" id="IPR029063">
    <property type="entry name" value="SAM-dependent_MTases_sf"/>
</dbReference>
<keyword evidence="9" id="KW-1185">Reference proteome</keyword>
<evidence type="ECO:0000256" key="4">
    <source>
        <dbReference type="ARBA" id="ARBA00022801"/>
    </source>
</evidence>
<dbReference type="GO" id="GO:0032259">
    <property type="term" value="P:methylation"/>
    <property type="evidence" value="ECO:0007669"/>
    <property type="project" value="UniProtKB-KW"/>
</dbReference>